<protein>
    <recommendedName>
        <fullName evidence="11">TonB-dependent receptor-like beta-barrel domain-containing protein</fullName>
    </recommendedName>
</protein>
<dbReference type="Proteomes" id="UP000239089">
    <property type="component" value="Unassembled WGS sequence"/>
</dbReference>
<proteinExistence type="predicted"/>
<evidence type="ECO:0000256" key="3">
    <source>
        <dbReference type="ARBA" id="ARBA00022452"/>
    </source>
</evidence>
<evidence type="ECO:0000256" key="10">
    <source>
        <dbReference type="ARBA" id="ARBA00023237"/>
    </source>
</evidence>
<accession>A0A2S6N456</accession>
<keyword evidence="4" id="KW-0410">Iron transport</keyword>
<keyword evidence="10" id="KW-0998">Cell outer membrane</keyword>
<name>A0A2S6N456_9HYPH</name>
<dbReference type="InterPro" id="IPR000531">
    <property type="entry name" value="Beta-barrel_TonB"/>
</dbReference>
<dbReference type="Gene3D" id="2.40.170.20">
    <property type="entry name" value="TonB-dependent receptor, beta-barrel domain"/>
    <property type="match status" value="1"/>
</dbReference>
<dbReference type="EMBL" id="NHSJ01000094">
    <property type="protein sequence ID" value="PPQ29367.1"/>
    <property type="molecule type" value="Genomic_DNA"/>
</dbReference>
<evidence type="ECO:0000256" key="6">
    <source>
        <dbReference type="ARBA" id="ARBA00023004"/>
    </source>
</evidence>
<evidence type="ECO:0000256" key="8">
    <source>
        <dbReference type="ARBA" id="ARBA00023077"/>
    </source>
</evidence>
<sequence>MGGSYGRLQTLIQAGQQIDNFAVYGAYSYNKDDGWQQHSGLRNFQFHGDLGYRTGDAEFHLSAHYSDLTSHAGTISAIELIAADPTAQMNYPFTMSSQHFKVDLSGKYALGDGWSATTDMSYGRSADSLVATLGGASAFACANNAALLCLTPASSGLSVPFNNFAGQQFANVLQGTNSIYGYQDHPKTDTTSWGATAGLANRGELFGRPNNFAVGVNYNGAHSVGSFYQLLGTISADGGWGNSLGVDVNPFITGGYPQRVAGDVHYIDAYVADAIDVTDKLKIALAGHLTETNIRQTDLLGTDSAVNGVVHNFLHFAPSIGATYAITPGLVVYGGYSSQAHPQSP</sequence>
<dbReference type="InterPro" id="IPR039426">
    <property type="entry name" value="TonB-dep_rcpt-like"/>
</dbReference>
<keyword evidence="13" id="KW-1185">Reference proteome</keyword>
<evidence type="ECO:0000259" key="11">
    <source>
        <dbReference type="Pfam" id="PF00593"/>
    </source>
</evidence>
<feature type="domain" description="TonB-dependent receptor-like beta-barrel" evidence="11">
    <location>
        <begin position="54"/>
        <end position="338"/>
    </location>
</feature>
<dbReference type="SUPFAM" id="SSF56935">
    <property type="entry name" value="Porins"/>
    <property type="match status" value="1"/>
</dbReference>
<gene>
    <name evidence="12" type="ORF">CCR94_15530</name>
</gene>
<reference evidence="12 13" key="1">
    <citation type="journal article" date="2018" name="Arch. Microbiol.">
        <title>New insights into the metabolic potential of the phototrophic purple bacterium Rhodopila globiformis DSM 161(T) from its draft genome sequence and evidence for a vanadium-dependent nitrogenase.</title>
        <authorList>
            <person name="Imhoff J.F."/>
            <person name="Rahn T."/>
            <person name="Kunzel S."/>
            <person name="Neulinger S.C."/>
        </authorList>
    </citation>
    <scope>NUCLEOTIDE SEQUENCE [LARGE SCALE GENOMIC DNA]</scope>
    <source>
        <strain evidence="12 13">DSM 16996</strain>
    </source>
</reference>
<organism evidence="12 13">
    <name type="scientific">Rhodoblastus sphagnicola</name>
    <dbReference type="NCBI Taxonomy" id="333368"/>
    <lineage>
        <taxon>Bacteria</taxon>
        <taxon>Pseudomonadati</taxon>
        <taxon>Pseudomonadota</taxon>
        <taxon>Alphaproteobacteria</taxon>
        <taxon>Hyphomicrobiales</taxon>
        <taxon>Rhodoblastaceae</taxon>
        <taxon>Rhodoblastus</taxon>
    </lineage>
</organism>
<evidence type="ECO:0000256" key="7">
    <source>
        <dbReference type="ARBA" id="ARBA00023065"/>
    </source>
</evidence>
<evidence type="ECO:0000256" key="1">
    <source>
        <dbReference type="ARBA" id="ARBA00004571"/>
    </source>
</evidence>
<dbReference type="GO" id="GO:0006826">
    <property type="term" value="P:iron ion transport"/>
    <property type="evidence" value="ECO:0007669"/>
    <property type="project" value="UniProtKB-KW"/>
</dbReference>
<keyword evidence="3" id="KW-1134">Transmembrane beta strand</keyword>
<keyword evidence="2" id="KW-0813">Transport</keyword>
<dbReference type="PANTHER" id="PTHR32552">
    <property type="entry name" value="FERRICHROME IRON RECEPTOR-RELATED"/>
    <property type="match status" value="1"/>
</dbReference>
<dbReference type="GO" id="GO:0009279">
    <property type="term" value="C:cell outer membrane"/>
    <property type="evidence" value="ECO:0007669"/>
    <property type="project" value="UniProtKB-SubCell"/>
</dbReference>
<dbReference type="AlphaFoldDB" id="A0A2S6N456"/>
<evidence type="ECO:0000256" key="2">
    <source>
        <dbReference type="ARBA" id="ARBA00022448"/>
    </source>
</evidence>
<keyword evidence="6" id="KW-0408">Iron</keyword>
<evidence type="ECO:0000256" key="9">
    <source>
        <dbReference type="ARBA" id="ARBA00023136"/>
    </source>
</evidence>
<dbReference type="Pfam" id="PF00593">
    <property type="entry name" value="TonB_dep_Rec_b-barrel"/>
    <property type="match status" value="1"/>
</dbReference>
<dbReference type="PANTHER" id="PTHR32552:SF81">
    <property type="entry name" value="TONB-DEPENDENT OUTER MEMBRANE RECEPTOR"/>
    <property type="match status" value="1"/>
</dbReference>
<keyword evidence="5" id="KW-0812">Transmembrane</keyword>
<comment type="caution">
    <text evidence="12">The sequence shown here is derived from an EMBL/GenBank/DDBJ whole genome shotgun (WGS) entry which is preliminary data.</text>
</comment>
<dbReference type="InterPro" id="IPR036942">
    <property type="entry name" value="Beta-barrel_TonB_sf"/>
</dbReference>
<evidence type="ECO:0000256" key="5">
    <source>
        <dbReference type="ARBA" id="ARBA00022692"/>
    </source>
</evidence>
<evidence type="ECO:0000313" key="12">
    <source>
        <dbReference type="EMBL" id="PPQ29367.1"/>
    </source>
</evidence>
<comment type="subcellular location">
    <subcellularLocation>
        <location evidence="1">Cell outer membrane</location>
        <topology evidence="1">Multi-pass membrane protein</topology>
    </subcellularLocation>
</comment>
<keyword evidence="7" id="KW-0406">Ion transport</keyword>
<keyword evidence="9" id="KW-0472">Membrane</keyword>
<evidence type="ECO:0000313" key="13">
    <source>
        <dbReference type="Proteomes" id="UP000239089"/>
    </source>
</evidence>
<evidence type="ECO:0000256" key="4">
    <source>
        <dbReference type="ARBA" id="ARBA00022496"/>
    </source>
</evidence>
<keyword evidence="8" id="KW-0798">TonB box</keyword>